<reference evidence="1" key="2">
    <citation type="submission" date="2021-04" db="EMBL/GenBank/DDBJ databases">
        <authorList>
            <person name="Gilroy R."/>
        </authorList>
    </citation>
    <scope>NUCLEOTIDE SEQUENCE</scope>
    <source>
        <strain evidence="1">Gambia11-129</strain>
    </source>
</reference>
<dbReference type="EMBL" id="DXHU01000017">
    <property type="protein sequence ID" value="HIV99011.1"/>
    <property type="molecule type" value="Genomic_DNA"/>
</dbReference>
<dbReference type="Proteomes" id="UP000823936">
    <property type="component" value="Unassembled WGS sequence"/>
</dbReference>
<evidence type="ECO:0000313" key="2">
    <source>
        <dbReference type="Proteomes" id="UP000823936"/>
    </source>
</evidence>
<evidence type="ECO:0000313" key="1">
    <source>
        <dbReference type="EMBL" id="HIV99011.1"/>
    </source>
</evidence>
<proteinExistence type="predicted"/>
<protein>
    <submittedName>
        <fullName evidence="1">Uncharacterized protein</fullName>
    </submittedName>
</protein>
<comment type="caution">
    <text evidence="1">The sequence shown here is derived from an EMBL/GenBank/DDBJ whole genome shotgun (WGS) entry which is preliminary data.</text>
</comment>
<organism evidence="1 2">
    <name type="scientific">Candidatus Ornithospirochaeta avicola</name>
    <dbReference type="NCBI Taxonomy" id="2840896"/>
    <lineage>
        <taxon>Bacteria</taxon>
        <taxon>Pseudomonadati</taxon>
        <taxon>Spirochaetota</taxon>
        <taxon>Spirochaetia</taxon>
        <taxon>Spirochaetales</taxon>
        <taxon>Spirochaetaceae</taxon>
        <taxon>Spirochaetaceae incertae sedis</taxon>
        <taxon>Candidatus Ornithospirochaeta</taxon>
    </lineage>
</organism>
<name>A0A9D1PUT4_9SPIO</name>
<gene>
    <name evidence="1" type="ORF">IAB12_04465</name>
</gene>
<reference evidence="1" key="1">
    <citation type="journal article" date="2021" name="PeerJ">
        <title>Extensive microbial diversity within the chicken gut microbiome revealed by metagenomics and culture.</title>
        <authorList>
            <person name="Gilroy R."/>
            <person name="Ravi A."/>
            <person name="Getino M."/>
            <person name="Pursley I."/>
            <person name="Horton D.L."/>
            <person name="Alikhan N.F."/>
            <person name="Baker D."/>
            <person name="Gharbi K."/>
            <person name="Hall N."/>
            <person name="Watson M."/>
            <person name="Adriaenssens E.M."/>
            <person name="Foster-Nyarko E."/>
            <person name="Jarju S."/>
            <person name="Secka A."/>
            <person name="Antonio M."/>
            <person name="Oren A."/>
            <person name="Chaudhuri R.R."/>
            <person name="La Ragione R."/>
            <person name="Hildebrand F."/>
            <person name="Pallen M.J."/>
        </authorList>
    </citation>
    <scope>NUCLEOTIDE SEQUENCE</scope>
    <source>
        <strain evidence="1">Gambia11-129</strain>
    </source>
</reference>
<accession>A0A9D1PUT4</accession>
<sequence>MHSPLRKTKDRQGCFEKEEGILASCKYRNRKLDISELDLMREYSDAMNQIKKRHFWFFLKDGFSPSFSASASDDNKVFSLEDLYK</sequence>
<dbReference type="AlphaFoldDB" id="A0A9D1PUT4"/>